<sequence>MSFTDHSTTSSTHAGTITITSSSPFPPSSVNLFSFTTAISLASSFINVLSFSIADASPRLHSTLPSTLLLRQLFPALESIVAGADDTHWKDTEAATNECYTNSEEKGPHLT</sequence>
<comment type="caution">
    <text evidence="2">The sequence shown here is derived from an EMBL/GenBank/DDBJ whole genome shotgun (WGS) entry which is preliminary data.</text>
</comment>
<keyword evidence="1" id="KW-0812">Transmembrane</keyword>
<accession>A0A4U7AQ37</accession>
<evidence type="ECO:0000313" key="2">
    <source>
        <dbReference type="EMBL" id="TKX20288.1"/>
    </source>
</evidence>
<evidence type="ECO:0000313" key="3">
    <source>
        <dbReference type="Proteomes" id="UP000308133"/>
    </source>
</evidence>
<evidence type="ECO:0000256" key="1">
    <source>
        <dbReference type="SAM" id="Phobius"/>
    </source>
</evidence>
<reference evidence="2 3" key="1">
    <citation type="submission" date="2018-02" db="EMBL/GenBank/DDBJ databases">
        <title>Draft genome sequences of Elsinoe sp., causing black scab on jojoba.</title>
        <authorList>
            <person name="Stodart B."/>
            <person name="Jeffress S."/>
            <person name="Ash G."/>
            <person name="Arun Chinnappa K."/>
        </authorList>
    </citation>
    <scope>NUCLEOTIDE SEQUENCE [LARGE SCALE GENOMIC DNA]</scope>
    <source>
        <strain evidence="2 3">Hillstone_2</strain>
    </source>
</reference>
<organism evidence="2 3">
    <name type="scientific">Elsinoe australis</name>
    <dbReference type="NCBI Taxonomy" id="40998"/>
    <lineage>
        <taxon>Eukaryota</taxon>
        <taxon>Fungi</taxon>
        <taxon>Dikarya</taxon>
        <taxon>Ascomycota</taxon>
        <taxon>Pezizomycotina</taxon>
        <taxon>Dothideomycetes</taxon>
        <taxon>Dothideomycetidae</taxon>
        <taxon>Myriangiales</taxon>
        <taxon>Elsinoaceae</taxon>
        <taxon>Elsinoe</taxon>
    </lineage>
</organism>
<gene>
    <name evidence="2" type="ORF">C1H76_7541</name>
</gene>
<dbReference type="Proteomes" id="UP000308133">
    <property type="component" value="Unassembled WGS sequence"/>
</dbReference>
<proteinExistence type="predicted"/>
<keyword evidence="1" id="KW-1133">Transmembrane helix</keyword>
<dbReference type="EMBL" id="PTQR01000094">
    <property type="protein sequence ID" value="TKX20288.1"/>
    <property type="molecule type" value="Genomic_DNA"/>
</dbReference>
<protein>
    <submittedName>
        <fullName evidence="2">Uncharacterized protein</fullName>
    </submittedName>
</protein>
<dbReference type="AlphaFoldDB" id="A0A4U7AQ37"/>
<keyword evidence="1" id="KW-0472">Membrane</keyword>
<feature type="transmembrane region" description="Helical" evidence="1">
    <location>
        <begin position="32"/>
        <end position="54"/>
    </location>
</feature>
<name>A0A4U7AQ37_9PEZI</name>